<accession>A0A142EPM8</accession>
<name>A0A142EPM8_9BACT</name>
<dbReference type="SMART" id="SM00382">
    <property type="entry name" value="AAA"/>
    <property type="match status" value="1"/>
</dbReference>
<dbReference type="STRING" id="1727163.AO498_11600"/>
<dbReference type="GO" id="GO:0005524">
    <property type="term" value="F:ATP binding"/>
    <property type="evidence" value="ECO:0007669"/>
    <property type="project" value="InterPro"/>
</dbReference>
<evidence type="ECO:0000313" key="3">
    <source>
        <dbReference type="Proteomes" id="UP000073816"/>
    </source>
</evidence>
<dbReference type="EMBL" id="CP012836">
    <property type="protein sequence ID" value="AMQ57083.1"/>
    <property type="molecule type" value="Genomic_DNA"/>
</dbReference>
<dbReference type="Gene3D" id="3.40.50.300">
    <property type="entry name" value="P-loop containing nucleotide triphosphate hydrolases"/>
    <property type="match status" value="1"/>
</dbReference>
<gene>
    <name evidence="2" type="ORF">AO498_11600</name>
</gene>
<dbReference type="InterPro" id="IPR011704">
    <property type="entry name" value="ATPase_dyneun-rel_AAA"/>
</dbReference>
<dbReference type="Proteomes" id="UP000073816">
    <property type="component" value="Chromosome"/>
</dbReference>
<dbReference type="REBASE" id="139973">
    <property type="entry name" value="AspM82McrBCP"/>
</dbReference>
<dbReference type="AlphaFoldDB" id="A0A142EPM8"/>
<evidence type="ECO:0000313" key="2">
    <source>
        <dbReference type="EMBL" id="AMQ57083.1"/>
    </source>
</evidence>
<dbReference type="SUPFAM" id="SSF52540">
    <property type="entry name" value="P-loop containing nucleoside triphosphate hydrolases"/>
    <property type="match status" value="1"/>
</dbReference>
<feature type="domain" description="AAA+ ATPase" evidence="1">
    <location>
        <begin position="378"/>
        <end position="722"/>
    </location>
</feature>
<reference evidence="2 3" key="2">
    <citation type="journal article" date="2016" name="Genome Announc.">
        <title>Complete Genome Sequence of Algoriphagus sp. Strain M8-2, Isolated from a Brackish Lake.</title>
        <authorList>
            <person name="Muraguchi Y."/>
            <person name="Kushimoto K."/>
            <person name="Ohtsubo Y."/>
            <person name="Suzuki T."/>
            <person name="Dohra H."/>
            <person name="Kimbara K."/>
            <person name="Shintani M."/>
        </authorList>
    </citation>
    <scope>NUCLEOTIDE SEQUENCE [LARGE SCALE GENOMIC DNA]</scope>
    <source>
        <strain evidence="2 3">M8-2</strain>
    </source>
</reference>
<proteinExistence type="predicted"/>
<dbReference type="OrthoDB" id="9781481at2"/>
<sequence length="921" mass="106484">MTKQEIDQVIQEEFFQGIIQEKDFYFSKGREALQRWLDLQVSDQLKEDLIRLSADYTQFQEIAEVDPEIGKIMEMLLEITSYLDSHAKDKIKYNQYPDKRTVARASVRMGNWIDGLVKLKFKNAEITGPSISNAFNYILLPEENSPLLSESMREAVTKNLFKHPYRPEDFISDLKEYFDKFNLSVENPENYTFLVSNFLYKFYHEWGEQVIGLMASDGTGWHEGELTLDTKYSGLITWNSKKPSGGAETLKFLRGIINNGETFPLYVSSKNQVRYRIDVKDFVTSQKELDNAGWEKENIKYYKKNFSDFKDDNKSAYIVFLAESISKIEPKPIDDFIFYRSYLKPTQDNLSPIKQILGDETELSPSAPQSDNSETSPSPLNQIFFGPPGTGKTYHTINEALRILGVDVQDKPREQLKEEFDKRVAAGQIVFTTFHQSMNYEEFIEGIKPKISEGEDDEQKIDYQIEPGIFKKLSIEASFDLAKSQMSKETEETLDFSNLYDTFIEQVEEKLLNDESIEIKTKSGGTVLIDRISPQGNIIVKHPKGTREYIVSKARLTKLNNAFDNLDAVSNINDEFRGVIGGSNSSAYWSVLNAIKQINKKVKVKIQEKAYSFADKVEVVKKLTKEEFQSSTGKNFVLIIDEINRGNVSQIFGELITLIEQDKRLGKDEELKVTLPYSNDKFGVPSNLYIIGTMNTADRSVEALDTALRRRFSFREMPPIPELLEPTLMLQRLWLKYADLDWDDPRWISVEADFLELHKAKINNRKAYESLEHENDFSLLPIRFKELIQFEGINLEVLLKTINRRIEKLLDRDHLIGHSYLIQAYSWAELEKSFYQNIIPLLQEYFYGDYAKIGAILGEGFVRKQDDNLIEFASGFEAEIDNERVIYQIIDYREGYPGNQYKQPDMTFQKAILRLMNLPIA</sequence>
<evidence type="ECO:0000259" key="1">
    <source>
        <dbReference type="SMART" id="SM00382"/>
    </source>
</evidence>
<dbReference type="InterPro" id="IPR027417">
    <property type="entry name" value="P-loop_NTPase"/>
</dbReference>
<dbReference type="InterPro" id="IPR003593">
    <property type="entry name" value="AAA+_ATPase"/>
</dbReference>
<dbReference type="PATRIC" id="fig|1727163.4.peg.2427"/>
<dbReference type="KEGG" id="alm:AO498_11600"/>
<protein>
    <recommendedName>
        <fullName evidence="1">AAA+ ATPase domain-containing protein</fullName>
    </recommendedName>
</protein>
<reference evidence="3" key="1">
    <citation type="submission" date="2015-09" db="EMBL/GenBank/DDBJ databases">
        <title>Complete sequence of Algoriphagus sp. M8-2.</title>
        <authorList>
            <person name="Shintani M."/>
        </authorList>
    </citation>
    <scope>NUCLEOTIDE SEQUENCE [LARGE SCALE GENOMIC DNA]</scope>
    <source>
        <strain evidence="3">M8-2</strain>
    </source>
</reference>
<dbReference type="PANTHER" id="PTHR37291">
    <property type="entry name" value="5-METHYLCYTOSINE-SPECIFIC RESTRICTION ENZYME B"/>
    <property type="match status" value="1"/>
</dbReference>
<dbReference type="Pfam" id="PF07728">
    <property type="entry name" value="AAA_5"/>
    <property type="match status" value="1"/>
</dbReference>
<dbReference type="GO" id="GO:0016887">
    <property type="term" value="F:ATP hydrolysis activity"/>
    <property type="evidence" value="ECO:0007669"/>
    <property type="project" value="InterPro"/>
</dbReference>
<dbReference type="InterPro" id="IPR052934">
    <property type="entry name" value="Methyl-DNA_Rec/Restrict_Enz"/>
</dbReference>
<keyword evidence="3" id="KW-1185">Reference proteome</keyword>
<organism evidence="2 3">
    <name type="scientific">Algoriphagus sanaruensis</name>
    <dbReference type="NCBI Taxonomy" id="1727163"/>
    <lineage>
        <taxon>Bacteria</taxon>
        <taxon>Pseudomonadati</taxon>
        <taxon>Bacteroidota</taxon>
        <taxon>Cytophagia</taxon>
        <taxon>Cytophagales</taxon>
        <taxon>Cyclobacteriaceae</taxon>
        <taxon>Algoriphagus</taxon>
    </lineage>
</organism>
<dbReference type="PANTHER" id="PTHR37291:SF1">
    <property type="entry name" value="TYPE IV METHYL-DIRECTED RESTRICTION ENZYME ECOKMCRB SUBUNIT"/>
    <property type="match status" value="1"/>
</dbReference>
<dbReference type="RefSeq" id="WP_067547689.1">
    <property type="nucleotide sequence ID" value="NZ_CP012836.1"/>
</dbReference>